<feature type="compositionally biased region" description="Pro residues" evidence="1">
    <location>
        <begin position="209"/>
        <end position="225"/>
    </location>
</feature>
<dbReference type="KEGG" id="mtm:MYCTH_2300806"/>
<feature type="region of interest" description="Disordered" evidence="1">
    <location>
        <begin position="207"/>
        <end position="231"/>
    </location>
</feature>
<dbReference type="PANTHER" id="PTHR42087">
    <property type="entry name" value="ILP IS AN APOPTOSIS INHIBITOR"/>
    <property type="match status" value="1"/>
</dbReference>
<keyword evidence="3" id="KW-1185">Reference proteome</keyword>
<proteinExistence type="predicted"/>
<dbReference type="OMA" id="FEWYPHY"/>
<dbReference type="Proteomes" id="UP000007322">
    <property type="component" value="Chromosome 2"/>
</dbReference>
<gene>
    <name evidence="2" type="ORF">MYCTH_2300806</name>
</gene>
<dbReference type="InParanoid" id="G2Q886"/>
<organism evidence="2 3">
    <name type="scientific">Thermothelomyces thermophilus (strain ATCC 42464 / BCRC 31852 / DSM 1799)</name>
    <name type="common">Sporotrichum thermophile</name>
    <dbReference type="NCBI Taxonomy" id="573729"/>
    <lineage>
        <taxon>Eukaryota</taxon>
        <taxon>Fungi</taxon>
        <taxon>Dikarya</taxon>
        <taxon>Ascomycota</taxon>
        <taxon>Pezizomycotina</taxon>
        <taxon>Sordariomycetes</taxon>
        <taxon>Sordariomycetidae</taxon>
        <taxon>Sordariales</taxon>
        <taxon>Chaetomiaceae</taxon>
        <taxon>Thermothelomyces</taxon>
    </lineage>
</organism>
<reference evidence="2 3" key="1">
    <citation type="journal article" date="2011" name="Nat. Biotechnol.">
        <title>Comparative genomic analysis of the thermophilic biomass-degrading fungi Myceliophthora thermophila and Thielavia terrestris.</title>
        <authorList>
            <person name="Berka R.M."/>
            <person name="Grigoriev I.V."/>
            <person name="Otillar R."/>
            <person name="Salamov A."/>
            <person name="Grimwood J."/>
            <person name="Reid I."/>
            <person name="Ishmael N."/>
            <person name="John T."/>
            <person name="Darmond C."/>
            <person name="Moisan M.-C."/>
            <person name="Henrissat B."/>
            <person name="Coutinho P.M."/>
            <person name="Lombard V."/>
            <person name="Natvig D.O."/>
            <person name="Lindquist E."/>
            <person name="Schmutz J."/>
            <person name="Lucas S."/>
            <person name="Harris P."/>
            <person name="Powlowski J."/>
            <person name="Bellemare A."/>
            <person name="Taylor D."/>
            <person name="Butler G."/>
            <person name="de Vries R.P."/>
            <person name="Allijn I.E."/>
            <person name="van den Brink J."/>
            <person name="Ushinsky S."/>
            <person name="Storms R."/>
            <person name="Powell A.J."/>
            <person name="Paulsen I.T."/>
            <person name="Elbourne L.D.H."/>
            <person name="Baker S.E."/>
            <person name="Magnuson J."/>
            <person name="LaBoissiere S."/>
            <person name="Clutterbuck A.J."/>
            <person name="Martinez D."/>
            <person name="Wogulis M."/>
            <person name="de Leon A.L."/>
            <person name="Rey M.W."/>
            <person name="Tsang A."/>
        </authorList>
    </citation>
    <scope>NUCLEOTIDE SEQUENCE [LARGE SCALE GENOMIC DNA]</scope>
    <source>
        <strain evidence="3">ATCC 42464 / BCRC 31852 / DSM 1799</strain>
    </source>
</reference>
<dbReference type="VEuPathDB" id="FungiDB:MYCTH_2300806"/>
<evidence type="ECO:0008006" key="4">
    <source>
        <dbReference type="Google" id="ProtNLM"/>
    </source>
</evidence>
<dbReference type="AlphaFoldDB" id="G2Q886"/>
<dbReference type="GeneID" id="11512113"/>
<feature type="compositionally biased region" description="Low complexity" evidence="1">
    <location>
        <begin position="277"/>
        <end position="287"/>
    </location>
</feature>
<evidence type="ECO:0000313" key="3">
    <source>
        <dbReference type="Proteomes" id="UP000007322"/>
    </source>
</evidence>
<dbReference type="PANTHER" id="PTHR42087:SF1">
    <property type="entry name" value="ILP IS AN APOPTOSIS INHIBITOR"/>
    <property type="match status" value="1"/>
</dbReference>
<dbReference type="RefSeq" id="XP_003661434.1">
    <property type="nucleotide sequence ID" value="XM_003661386.1"/>
</dbReference>
<evidence type="ECO:0000256" key="1">
    <source>
        <dbReference type="SAM" id="MobiDB-lite"/>
    </source>
</evidence>
<feature type="region of interest" description="Disordered" evidence="1">
    <location>
        <begin position="276"/>
        <end position="300"/>
    </location>
</feature>
<protein>
    <recommendedName>
        <fullName evidence="4">Ilp is an apoptosis inhibitor</fullName>
    </recommendedName>
</protein>
<dbReference type="OrthoDB" id="5335812at2759"/>
<dbReference type="InterPro" id="IPR053267">
    <property type="entry name" value="Verrucosidin_biosynth-assoc"/>
</dbReference>
<dbReference type="eggNOG" id="ENOG502S2F8">
    <property type="taxonomic scope" value="Eukaryota"/>
</dbReference>
<name>G2Q886_THET4</name>
<dbReference type="EMBL" id="CP003003">
    <property type="protein sequence ID" value="AEO56189.1"/>
    <property type="molecule type" value="Genomic_DNA"/>
</dbReference>
<accession>G2Q886</accession>
<evidence type="ECO:0000313" key="2">
    <source>
        <dbReference type="EMBL" id="AEO56189.1"/>
    </source>
</evidence>
<dbReference type="HOGENOM" id="CLU_079969_0_0_1"/>
<sequence length="300" mass="32277">MAASEPGGHAFQEQQGFIDDQFDIFDWYPYFQSCVRYFLEHAQFDGPVQALAAYLNIQLPFQRAQNALLRASPNPGVPGALGGIQIQHPGPGGRLSPAAAAAAAAGAGYPPQPRHHHHRAWQYQNISLHPYIRRLVATGFDAPAVLHGFFGDDWELGVRPLHEQERRNYLFAAKSGSWLEVKRAYDTAHGPAAGPFSFFPPSAAAAVPPSAPVSPPAPPPPPPLHPFSSSSWAAEDESVPFLRPLRNVTEAEIVAAEAGWSEWLAMQDWMLGPRAIGVSRGAGTSSAGSGGPVGIKREED</sequence>